<keyword evidence="3 6" id="KW-0812">Transmembrane</keyword>
<dbReference type="EMBL" id="MKJU01000030">
    <property type="protein sequence ID" value="OHU89003.1"/>
    <property type="molecule type" value="Genomic_DNA"/>
</dbReference>
<dbReference type="Proteomes" id="UP000179786">
    <property type="component" value="Unassembled WGS sequence"/>
</dbReference>
<dbReference type="PANTHER" id="PTHR33931:SF2">
    <property type="entry name" value="HOLIN-LIKE PROTEIN CIDA"/>
    <property type="match status" value="1"/>
</dbReference>
<keyword evidence="5 6" id="KW-0472">Membrane</keyword>
<protein>
    <recommendedName>
        <fullName evidence="9">CidA/LrgA family protein</fullName>
    </recommendedName>
</protein>
<gene>
    <name evidence="7" type="ORF">BET10_18695</name>
</gene>
<dbReference type="STRING" id="1859457.BET10_18695"/>
<dbReference type="PANTHER" id="PTHR33931">
    <property type="entry name" value="HOLIN-LIKE PROTEIN CIDA-RELATED"/>
    <property type="match status" value="1"/>
</dbReference>
<feature type="transmembrane region" description="Helical" evidence="6">
    <location>
        <begin position="59"/>
        <end position="79"/>
    </location>
</feature>
<dbReference type="OrthoDB" id="385012at2"/>
<feature type="transmembrane region" description="Helical" evidence="6">
    <location>
        <begin position="29"/>
        <end position="47"/>
    </location>
</feature>
<keyword evidence="8" id="KW-1185">Reference proteome</keyword>
<proteinExistence type="predicted"/>
<evidence type="ECO:0000256" key="3">
    <source>
        <dbReference type="ARBA" id="ARBA00022692"/>
    </source>
</evidence>
<sequence>MKFCTAITLLLLCLFSAKLLNVWLQLSIPAPLTGMALMFLLLSSKLLKPQWLAPACEPILKYMALFFIPAGVGVVQYTSLLSTHWPLLVSVLILVPLTGLCVVGIIAKKVAFHD</sequence>
<evidence type="ECO:0000313" key="7">
    <source>
        <dbReference type="EMBL" id="OHU89003.1"/>
    </source>
</evidence>
<evidence type="ECO:0000256" key="1">
    <source>
        <dbReference type="ARBA" id="ARBA00004651"/>
    </source>
</evidence>
<comment type="subcellular location">
    <subcellularLocation>
        <location evidence="1">Cell membrane</location>
        <topology evidence="1">Multi-pass membrane protein</topology>
    </subcellularLocation>
</comment>
<dbReference type="GO" id="GO:0005886">
    <property type="term" value="C:plasma membrane"/>
    <property type="evidence" value="ECO:0007669"/>
    <property type="project" value="UniProtKB-SubCell"/>
</dbReference>
<dbReference type="InterPro" id="IPR005538">
    <property type="entry name" value="LrgA/CidA"/>
</dbReference>
<evidence type="ECO:0000256" key="5">
    <source>
        <dbReference type="ARBA" id="ARBA00023136"/>
    </source>
</evidence>
<organism evidence="7 8">
    <name type="scientific">Pseudoalteromonas amylolytica</name>
    <dbReference type="NCBI Taxonomy" id="1859457"/>
    <lineage>
        <taxon>Bacteria</taxon>
        <taxon>Pseudomonadati</taxon>
        <taxon>Pseudomonadota</taxon>
        <taxon>Gammaproteobacteria</taxon>
        <taxon>Alteromonadales</taxon>
        <taxon>Pseudoalteromonadaceae</taxon>
        <taxon>Pseudoalteromonas</taxon>
    </lineage>
</organism>
<accession>A0A1S1MRE7</accession>
<evidence type="ECO:0000256" key="4">
    <source>
        <dbReference type="ARBA" id="ARBA00022989"/>
    </source>
</evidence>
<evidence type="ECO:0008006" key="9">
    <source>
        <dbReference type="Google" id="ProtNLM"/>
    </source>
</evidence>
<comment type="caution">
    <text evidence="7">The sequence shown here is derived from an EMBL/GenBank/DDBJ whole genome shotgun (WGS) entry which is preliminary data.</text>
</comment>
<keyword evidence="2" id="KW-1003">Cell membrane</keyword>
<feature type="transmembrane region" description="Helical" evidence="6">
    <location>
        <begin position="85"/>
        <end position="107"/>
    </location>
</feature>
<dbReference type="AlphaFoldDB" id="A0A1S1MRE7"/>
<evidence type="ECO:0000256" key="2">
    <source>
        <dbReference type="ARBA" id="ARBA00022475"/>
    </source>
</evidence>
<reference evidence="7 8" key="1">
    <citation type="submission" date="2016-09" db="EMBL/GenBank/DDBJ databases">
        <title>Pseudoalteromonas amylolytica sp. nov., isolated from the surface seawater.</title>
        <authorList>
            <person name="Wu Y.-H."/>
            <person name="Cheng H."/>
            <person name="Jin X.-B."/>
            <person name="Wang C.-S."/>
            <person name="Xu X.-W."/>
        </authorList>
    </citation>
    <scope>NUCLEOTIDE SEQUENCE [LARGE SCALE GENOMIC DNA]</scope>
    <source>
        <strain evidence="7 8">JW1</strain>
    </source>
</reference>
<evidence type="ECO:0000313" key="8">
    <source>
        <dbReference type="Proteomes" id="UP000179786"/>
    </source>
</evidence>
<evidence type="ECO:0000256" key="6">
    <source>
        <dbReference type="SAM" id="Phobius"/>
    </source>
</evidence>
<keyword evidence="4 6" id="KW-1133">Transmembrane helix</keyword>
<dbReference type="Pfam" id="PF03788">
    <property type="entry name" value="LrgA"/>
    <property type="match status" value="1"/>
</dbReference>
<name>A0A1S1MRE7_9GAMM</name>